<dbReference type="Gene3D" id="1.10.287.470">
    <property type="entry name" value="Helix hairpin bin"/>
    <property type="match status" value="1"/>
</dbReference>
<dbReference type="Gene3D" id="2.40.420.20">
    <property type="match status" value="1"/>
</dbReference>
<dbReference type="SUPFAM" id="SSF111369">
    <property type="entry name" value="HlyD-like secretion proteins"/>
    <property type="match status" value="1"/>
</dbReference>
<sequence>MKSPPEKVEITERAVKVRVIEALNLPIVPRAVGYGTTRPGRSWEAVAEVAGQVAWVSEELKSGKFVQQGAEMLRIDDASYRLALTQAETQLNTLAVKDKTTHASLALEERSQSLLRKDIERKRKLKQQGTLSASILEEAERSLLKGEVLVQNLKNAIALNEAEREVLNTQRANAELDLRRTRFVAPFDVRITERKVNQAQYANKGQLLFSADGLAAVEIEARFPIGKLRPLIADKTSTEDEAGRPAVAQVPGALKLDARVRLRTATHTIEWDARVDRVAGVIDPQSQTLGVVVVVGNPYEQARPGQRPPLVRNTFVEVELRKRPKGRPVVVPISALHDGKVYLLDRDNRLEIRPVQTAFIQDGAAAIGKGLEAGETLVVSDLVPAAAGMLLSPEVDEKAMQRLKREASGQKGGRQ</sequence>
<feature type="domain" description="Multidrug resistance protein MdtA-like C-terminal permuted SH3" evidence="2">
    <location>
        <begin position="329"/>
        <end position="382"/>
    </location>
</feature>
<dbReference type="InterPro" id="IPR058627">
    <property type="entry name" value="MdtA-like_C"/>
</dbReference>
<dbReference type="AlphaFoldDB" id="A0A557S1B2"/>
<keyword evidence="1" id="KW-0175">Coiled coil</keyword>
<name>A0A557S1B2_9GAMM</name>
<dbReference type="RefSeq" id="WP_144359783.1">
    <property type="nucleotide sequence ID" value="NZ_VMNH01000022.1"/>
</dbReference>
<dbReference type="GO" id="GO:1990281">
    <property type="term" value="C:efflux pump complex"/>
    <property type="evidence" value="ECO:0007669"/>
    <property type="project" value="TreeGrafter"/>
</dbReference>
<dbReference type="PANTHER" id="PTHR30469:SF36">
    <property type="entry name" value="BLL3903 PROTEIN"/>
    <property type="match status" value="1"/>
</dbReference>
<protein>
    <recommendedName>
        <fullName evidence="2">Multidrug resistance protein MdtA-like C-terminal permuted SH3 domain-containing protein</fullName>
    </recommendedName>
</protein>
<evidence type="ECO:0000313" key="3">
    <source>
        <dbReference type="EMBL" id="TVO71204.1"/>
    </source>
</evidence>
<dbReference type="Gene3D" id="2.40.30.170">
    <property type="match status" value="1"/>
</dbReference>
<feature type="coiled-coil region" evidence="1">
    <location>
        <begin position="136"/>
        <end position="179"/>
    </location>
</feature>
<dbReference type="OrthoDB" id="7626141at2"/>
<evidence type="ECO:0000259" key="2">
    <source>
        <dbReference type="Pfam" id="PF25967"/>
    </source>
</evidence>
<proteinExistence type="predicted"/>
<organism evidence="3 4">
    <name type="scientific">Sedimenticola selenatireducens</name>
    <dbReference type="NCBI Taxonomy" id="191960"/>
    <lineage>
        <taxon>Bacteria</taxon>
        <taxon>Pseudomonadati</taxon>
        <taxon>Pseudomonadota</taxon>
        <taxon>Gammaproteobacteria</taxon>
        <taxon>Chromatiales</taxon>
        <taxon>Sedimenticolaceae</taxon>
        <taxon>Sedimenticola</taxon>
    </lineage>
</organism>
<comment type="caution">
    <text evidence="3">The sequence shown here is derived from an EMBL/GenBank/DDBJ whole genome shotgun (WGS) entry which is preliminary data.</text>
</comment>
<evidence type="ECO:0000313" key="4">
    <source>
        <dbReference type="Proteomes" id="UP000316649"/>
    </source>
</evidence>
<dbReference type="Gene3D" id="2.40.50.100">
    <property type="match status" value="1"/>
</dbReference>
<dbReference type="GO" id="GO:0015562">
    <property type="term" value="F:efflux transmembrane transporter activity"/>
    <property type="evidence" value="ECO:0007669"/>
    <property type="project" value="TreeGrafter"/>
</dbReference>
<accession>A0A557S1B2</accession>
<dbReference type="Pfam" id="PF25967">
    <property type="entry name" value="RND-MFP_C"/>
    <property type="match status" value="1"/>
</dbReference>
<reference evidence="3 4" key="1">
    <citation type="submission" date="2019-07" db="EMBL/GenBank/DDBJ databases">
        <title>The pathways for chlorine oxyanion respiration interact through the shared metabolite chlorate.</title>
        <authorList>
            <person name="Barnum T.P."/>
            <person name="Cheng Y."/>
            <person name="Hill K.A."/>
            <person name="Lucas L.N."/>
            <person name="Carlson H.K."/>
            <person name="Coates J.D."/>
        </authorList>
    </citation>
    <scope>NUCLEOTIDE SEQUENCE [LARGE SCALE GENOMIC DNA]</scope>
    <source>
        <strain evidence="3 4">BK-1</strain>
    </source>
</reference>
<dbReference type="EMBL" id="VMNH01000022">
    <property type="protein sequence ID" value="TVO71204.1"/>
    <property type="molecule type" value="Genomic_DNA"/>
</dbReference>
<evidence type="ECO:0000256" key="1">
    <source>
        <dbReference type="SAM" id="Coils"/>
    </source>
</evidence>
<dbReference type="Proteomes" id="UP000316649">
    <property type="component" value="Unassembled WGS sequence"/>
</dbReference>
<dbReference type="PANTHER" id="PTHR30469">
    <property type="entry name" value="MULTIDRUG RESISTANCE PROTEIN MDTA"/>
    <property type="match status" value="1"/>
</dbReference>
<gene>
    <name evidence="3" type="ORF">FHP88_14345</name>
</gene>
<keyword evidence="4" id="KW-1185">Reference proteome</keyword>